<name>A0ABP0K9C3_9DINO</name>
<reference evidence="1 2" key="1">
    <citation type="submission" date="2024-02" db="EMBL/GenBank/DDBJ databases">
        <authorList>
            <person name="Chen Y."/>
            <person name="Shah S."/>
            <person name="Dougan E. K."/>
            <person name="Thang M."/>
            <person name="Chan C."/>
        </authorList>
    </citation>
    <scope>NUCLEOTIDE SEQUENCE [LARGE SCALE GENOMIC DNA]</scope>
</reference>
<accession>A0ABP0K9C3</accession>
<comment type="caution">
    <text evidence="1">The sequence shown here is derived from an EMBL/GenBank/DDBJ whole genome shotgun (WGS) entry which is preliminary data.</text>
</comment>
<evidence type="ECO:0000313" key="2">
    <source>
        <dbReference type="Proteomes" id="UP001642484"/>
    </source>
</evidence>
<keyword evidence="2" id="KW-1185">Reference proteome</keyword>
<evidence type="ECO:0000313" key="1">
    <source>
        <dbReference type="EMBL" id="CAK9023166.1"/>
    </source>
</evidence>
<organism evidence="1 2">
    <name type="scientific">Durusdinium trenchii</name>
    <dbReference type="NCBI Taxonomy" id="1381693"/>
    <lineage>
        <taxon>Eukaryota</taxon>
        <taxon>Sar</taxon>
        <taxon>Alveolata</taxon>
        <taxon>Dinophyceae</taxon>
        <taxon>Suessiales</taxon>
        <taxon>Symbiodiniaceae</taxon>
        <taxon>Durusdinium</taxon>
    </lineage>
</organism>
<sequence length="139" mass="15431">MNALCAMCASHLLEKKLFPDQIDQFQLSKECTSRRPGCVGMLAAPSLRIYRFAADQCCFATTPVVRPELMPNLQMRNATAEQSYVSRTSARASLKAAHACTDDVVAYANKAELRRRLIKPFRTKTQVTCSLCSSPTPEL</sequence>
<proteinExistence type="predicted"/>
<protein>
    <submittedName>
        <fullName evidence="1">Uncharacterized protein</fullName>
    </submittedName>
</protein>
<dbReference type="Proteomes" id="UP001642484">
    <property type="component" value="Unassembled WGS sequence"/>
</dbReference>
<dbReference type="EMBL" id="CAXAMN010007869">
    <property type="protein sequence ID" value="CAK9023166.1"/>
    <property type="molecule type" value="Genomic_DNA"/>
</dbReference>
<gene>
    <name evidence="1" type="ORF">CCMP2556_LOCUS15121</name>
</gene>